<name>A0A381YDI0_9ZZZZ</name>
<feature type="non-terminal residue" evidence="1">
    <location>
        <position position="1"/>
    </location>
</feature>
<evidence type="ECO:0000313" key="1">
    <source>
        <dbReference type="EMBL" id="SVA75064.1"/>
    </source>
</evidence>
<dbReference type="EMBL" id="UINC01017973">
    <property type="protein sequence ID" value="SVA75064.1"/>
    <property type="molecule type" value="Genomic_DNA"/>
</dbReference>
<proteinExistence type="predicted"/>
<gene>
    <name evidence="1" type="ORF">METZ01_LOCUS127918</name>
</gene>
<accession>A0A381YDI0</accession>
<organism evidence="1">
    <name type="scientific">marine metagenome</name>
    <dbReference type="NCBI Taxonomy" id="408172"/>
    <lineage>
        <taxon>unclassified sequences</taxon>
        <taxon>metagenomes</taxon>
        <taxon>ecological metagenomes</taxon>
    </lineage>
</organism>
<dbReference type="AlphaFoldDB" id="A0A381YDI0"/>
<sequence length="162" mass="18894">SYIQNWFEMKMVKDTDIPYLTGLSRGNLHQARFLISQSVGDLMTLIGGLIKTITQDDPDQWRKFTQTYSKLAKQDQKTFSFHFIILKIWFQSANRFQKNLDDLLHHTSFKPGIERMIKTHPDADFSAVAFELEDTVNAIPQNLYMPLVLINLLLHIQKHLKS</sequence>
<reference evidence="1" key="1">
    <citation type="submission" date="2018-05" db="EMBL/GenBank/DDBJ databases">
        <authorList>
            <person name="Lanie J.A."/>
            <person name="Ng W.-L."/>
            <person name="Kazmierczak K.M."/>
            <person name="Andrzejewski T.M."/>
            <person name="Davidsen T.M."/>
            <person name="Wayne K.J."/>
            <person name="Tettelin H."/>
            <person name="Glass J.I."/>
            <person name="Rusch D."/>
            <person name="Podicherti R."/>
            <person name="Tsui H.-C.T."/>
            <person name="Winkler M.E."/>
        </authorList>
    </citation>
    <scope>NUCLEOTIDE SEQUENCE</scope>
</reference>
<protein>
    <submittedName>
        <fullName evidence="1">Uncharacterized protein</fullName>
    </submittedName>
</protein>